<dbReference type="Gene3D" id="1.10.8.1040">
    <property type="match status" value="1"/>
</dbReference>
<evidence type="ECO:0000256" key="1">
    <source>
        <dbReference type="PROSITE-ProRule" id="PRU00278"/>
    </source>
</evidence>
<dbReference type="EC" id="5.2.1.8" evidence="3"/>
<dbReference type="PROSITE" id="PS50198">
    <property type="entry name" value="PPIC_PPIASE_2"/>
    <property type="match status" value="1"/>
</dbReference>
<dbReference type="InterPro" id="IPR050245">
    <property type="entry name" value="PrsA_foldase"/>
</dbReference>
<organism evidence="3 4">
    <name type="scientific">Fusibacter tunisiensis</name>
    <dbReference type="NCBI Taxonomy" id="1008308"/>
    <lineage>
        <taxon>Bacteria</taxon>
        <taxon>Bacillati</taxon>
        <taxon>Bacillota</taxon>
        <taxon>Clostridia</taxon>
        <taxon>Eubacteriales</taxon>
        <taxon>Eubacteriales Family XII. Incertae Sedis</taxon>
        <taxon>Fusibacter</taxon>
    </lineage>
</organism>
<sequence length="247" mass="27977">MTSKVLAKVNGREITETDFNNFFASLGQQVQAQFQGEAGMQRLLDELIYQELFYAEALESKVEETEAFQNELELMKESLLKQFNIKQLIESVSVEDSEAEAFYAENPDMFKAQPQVEASHILVDTKEEADKIAKEIGEGLAFTEAAEKYSKCPSSQQGGSLGFFQRGQMVPEFEEAAFKLNLQELSEPVQTQFGYHLIFKTAEKGAETQTLEAVMPQIKQQLLVQKQNQAYLEKVEALKSKYTIEKL</sequence>
<dbReference type="EMBL" id="JAFBDT010000014">
    <property type="protein sequence ID" value="MBM7562225.1"/>
    <property type="molecule type" value="Genomic_DNA"/>
</dbReference>
<evidence type="ECO:0000259" key="2">
    <source>
        <dbReference type="PROSITE" id="PS50198"/>
    </source>
</evidence>
<keyword evidence="4" id="KW-1185">Reference proteome</keyword>
<feature type="domain" description="PpiC" evidence="2">
    <location>
        <begin position="113"/>
        <end position="202"/>
    </location>
</feature>
<proteinExistence type="predicted"/>
<evidence type="ECO:0000313" key="4">
    <source>
        <dbReference type="Proteomes" id="UP000767854"/>
    </source>
</evidence>
<dbReference type="InterPro" id="IPR046357">
    <property type="entry name" value="PPIase_dom_sf"/>
</dbReference>
<dbReference type="InterPro" id="IPR027304">
    <property type="entry name" value="Trigger_fact/SurA_dom_sf"/>
</dbReference>
<protein>
    <submittedName>
        <fullName evidence="3">Peptidyl-prolyl cis-trans isomerase C</fullName>
        <ecNumber evidence="3">5.2.1.8</ecNumber>
    </submittedName>
</protein>
<dbReference type="Proteomes" id="UP000767854">
    <property type="component" value="Unassembled WGS sequence"/>
</dbReference>
<accession>A0ABS2MS78</accession>
<keyword evidence="1" id="KW-0697">Rotamase</keyword>
<dbReference type="Gene3D" id="3.10.50.40">
    <property type="match status" value="1"/>
</dbReference>
<dbReference type="SUPFAM" id="SSF54534">
    <property type="entry name" value="FKBP-like"/>
    <property type="match status" value="1"/>
</dbReference>
<dbReference type="RefSeq" id="WP_204664431.1">
    <property type="nucleotide sequence ID" value="NZ_JAFBDT010000014.1"/>
</dbReference>
<name>A0ABS2MS78_9FIRM</name>
<dbReference type="InterPro" id="IPR000297">
    <property type="entry name" value="PPIase_PpiC"/>
</dbReference>
<gene>
    <name evidence="3" type="ORF">JOC49_001768</name>
</gene>
<dbReference type="GO" id="GO:0003755">
    <property type="term" value="F:peptidyl-prolyl cis-trans isomerase activity"/>
    <property type="evidence" value="ECO:0007669"/>
    <property type="project" value="UniProtKB-EC"/>
</dbReference>
<dbReference type="SUPFAM" id="SSF109998">
    <property type="entry name" value="Triger factor/SurA peptide-binding domain-like"/>
    <property type="match status" value="1"/>
</dbReference>
<dbReference type="PANTHER" id="PTHR47245">
    <property type="entry name" value="PEPTIDYLPROLYL ISOMERASE"/>
    <property type="match status" value="1"/>
</dbReference>
<dbReference type="PANTHER" id="PTHR47245:SF2">
    <property type="entry name" value="PEPTIDYL-PROLYL CIS-TRANS ISOMERASE HP_0175-RELATED"/>
    <property type="match status" value="1"/>
</dbReference>
<keyword evidence="1 3" id="KW-0413">Isomerase</keyword>
<evidence type="ECO:0000313" key="3">
    <source>
        <dbReference type="EMBL" id="MBM7562225.1"/>
    </source>
</evidence>
<dbReference type="Pfam" id="PF00639">
    <property type="entry name" value="Rotamase"/>
    <property type="match status" value="1"/>
</dbReference>
<comment type="caution">
    <text evidence="3">The sequence shown here is derived from an EMBL/GenBank/DDBJ whole genome shotgun (WGS) entry which is preliminary data.</text>
</comment>
<reference evidence="3 4" key="1">
    <citation type="submission" date="2021-01" db="EMBL/GenBank/DDBJ databases">
        <title>Genomic Encyclopedia of Type Strains, Phase IV (KMG-IV): sequencing the most valuable type-strain genomes for metagenomic binning, comparative biology and taxonomic classification.</title>
        <authorList>
            <person name="Goeker M."/>
        </authorList>
    </citation>
    <scope>NUCLEOTIDE SEQUENCE [LARGE SCALE GENOMIC DNA]</scope>
    <source>
        <strain evidence="3 4">DSM 24436</strain>
    </source>
</reference>